<evidence type="ECO:0000313" key="7">
    <source>
        <dbReference type="EMBL" id="RED49947.1"/>
    </source>
</evidence>
<dbReference type="PROSITE" id="PS01124">
    <property type="entry name" value="HTH_ARAC_FAMILY_2"/>
    <property type="match status" value="1"/>
</dbReference>
<evidence type="ECO:0000256" key="1">
    <source>
        <dbReference type="ARBA" id="ARBA00023015"/>
    </source>
</evidence>
<feature type="region of interest" description="Disordered" evidence="5">
    <location>
        <begin position="267"/>
        <end position="291"/>
    </location>
</feature>
<dbReference type="InterPro" id="IPR018060">
    <property type="entry name" value="HTH_AraC"/>
</dbReference>
<dbReference type="AlphaFoldDB" id="A0A3D9HKB4"/>
<evidence type="ECO:0000259" key="6">
    <source>
        <dbReference type="PROSITE" id="PS01124"/>
    </source>
</evidence>
<evidence type="ECO:0000313" key="8">
    <source>
        <dbReference type="Proteomes" id="UP000256845"/>
    </source>
</evidence>
<dbReference type="GO" id="GO:0000976">
    <property type="term" value="F:transcription cis-regulatory region binding"/>
    <property type="evidence" value="ECO:0007669"/>
    <property type="project" value="TreeGrafter"/>
</dbReference>
<dbReference type="InterPro" id="IPR014710">
    <property type="entry name" value="RmlC-like_jellyroll"/>
</dbReference>
<protein>
    <submittedName>
        <fullName evidence="7">AraC-like DNA-binding protein</fullName>
    </submittedName>
</protein>
<keyword evidence="1" id="KW-0805">Transcription regulation</keyword>
<comment type="caution">
    <text evidence="7">The sequence shown here is derived from an EMBL/GenBank/DDBJ whole genome shotgun (WGS) entry which is preliminary data.</text>
</comment>
<evidence type="ECO:0000256" key="5">
    <source>
        <dbReference type="SAM" id="MobiDB-lite"/>
    </source>
</evidence>
<dbReference type="Pfam" id="PF12833">
    <property type="entry name" value="HTH_18"/>
    <property type="match status" value="1"/>
</dbReference>
<keyword evidence="3" id="KW-0010">Activator</keyword>
<evidence type="ECO:0000256" key="2">
    <source>
        <dbReference type="ARBA" id="ARBA00023125"/>
    </source>
</evidence>
<evidence type="ECO:0000256" key="4">
    <source>
        <dbReference type="ARBA" id="ARBA00023163"/>
    </source>
</evidence>
<sequence length="291" mass="32819">MTAMNMKNNQPPASYFTLCQANPARFRKLYTQSYCVLHVLGGAKHIYRQDGSQLTVKTGDLVLFRAGESITFENQPAGTNDPYRAEGIAYRPDFVEAFQEQSNISRSAENSDHRRLPCSGDISKTYRQAVDALLTPDLPAAIAEHRLTEVLIWLTQAGIPLFLRHKPSFAERVRLTLLTDLEHRWRAREIAERLAVSEATLRRKLSAEETSFSDILQDARLSHALDLLMTSDKPITEIALTAGYGTPSAFSRSFRDRFNLTPREIRVPRETFSSTENDRIGTETDRDGKAA</sequence>
<dbReference type="InterPro" id="IPR003313">
    <property type="entry name" value="AraC-bd"/>
</dbReference>
<evidence type="ECO:0000256" key="3">
    <source>
        <dbReference type="ARBA" id="ARBA00023159"/>
    </source>
</evidence>
<dbReference type="InterPro" id="IPR037923">
    <property type="entry name" value="HTH-like"/>
</dbReference>
<dbReference type="PANTHER" id="PTHR47894:SF4">
    <property type="entry name" value="HTH-TYPE TRANSCRIPTIONAL REGULATOR GADX"/>
    <property type="match status" value="1"/>
</dbReference>
<name>A0A3D9HKB4_9PROT</name>
<reference evidence="7 8" key="1">
    <citation type="submission" date="2018-07" db="EMBL/GenBank/DDBJ databases">
        <title>Genomic Encyclopedia of Type Strains, Phase III (KMG-III): the genomes of soil and plant-associated and newly described type strains.</title>
        <authorList>
            <person name="Whitman W."/>
        </authorList>
    </citation>
    <scope>NUCLEOTIDE SEQUENCE [LARGE SCALE GENOMIC DNA]</scope>
    <source>
        <strain evidence="7 8">CECT 8488</strain>
    </source>
</reference>
<dbReference type="SUPFAM" id="SSF51215">
    <property type="entry name" value="Regulatory protein AraC"/>
    <property type="match status" value="1"/>
</dbReference>
<organism evidence="7 8">
    <name type="scientific">Aestuariispira insulae</name>
    <dbReference type="NCBI Taxonomy" id="1461337"/>
    <lineage>
        <taxon>Bacteria</taxon>
        <taxon>Pseudomonadati</taxon>
        <taxon>Pseudomonadota</taxon>
        <taxon>Alphaproteobacteria</taxon>
        <taxon>Rhodospirillales</taxon>
        <taxon>Kiloniellaceae</taxon>
        <taxon>Aestuariispira</taxon>
    </lineage>
</organism>
<dbReference type="Gene3D" id="2.60.120.10">
    <property type="entry name" value="Jelly Rolls"/>
    <property type="match status" value="1"/>
</dbReference>
<dbReference type="PANTHER" id="PTHR47894">
    <property type="entry name" value="HTH-TYPE TRANSCRIPTIONAL REGULATOR GADX"/>
    <property type="match status" value="1"/>
</dbReference>
<dbReference type="SUPFAM" id="SSF46689">
    <property type="entry name" value="Homeodomain-like"/>
    <property type="match status" value="1"/>
</dbReference>
<dbReference type="PROSITE" id="PS00041">
    <property type="entry name" value="HTH_ARAC_FAMILY_1"/>
    <property type="match status" value="1"/>
</dbReference>
<dbReference type="GO" id="GO:0005829">
    <property type="term" value="C:cytosol"/>
    <property type="evidence" value="ECO:0007669"/>
    <property type="project" value="TreeGrafter"/>
</dbReference>
<dbReference type="PRINTS" id="PR00032">
    <property type="entry name" value="HTHARAC"/>
</dbReference>
<feature type="compositionally biased region" description="Basic and acidic residues" evidence="5">
    <location>
        <begin position="276"/>
        <end position="291"/>
    </location>
</feature>
<dbReference type="Pfam" id="PF02311">
    <property type="entry name" value="AraC_binding"/>
    <property type="match status" value="1"/>
</dbReference>
<dbReference type="Proteomes" id="UP000256845">
    <property type="component" value="Unassembled WGS sequence"/>
</dbReference>
<feature type="domain" description="HTH araC/xylS-type" evidence="6">
    <location>
        <begin position="171"/>
        <end position="268"/>
    </location>
</feature>
<keyword evidence="4" id="KW-0804">Transcription</keyword>
<dbReference type="InterPro" id="IPR020449">
    <property type="entry name" value="Tscrpt_reg_AraC-type_HTH"/>
</dbReference>
<dbReference type="Gene3D" id="1.10.10.60">
    <property type="entry name" value="Homeodomain-like"/>
    <property type="match status" value="1"/>
</dbReference>
<dbReference type="OrthoDB" id="7565195at2"/>
<dbReference type="SMART" id="SM00342">
    <property type="entry name" value="HTH_ARAC"/>
    <property type="match status" value="1"/>
</dbReference>
<dbReference type="InterPro" id="IPR009057">
    <property type="entry name" value="Homeodomain-like_sf"/>
</dbReference>
<gene>
    <name evidence="7" type="ORF">DFP90_105320</name>
</gene>
<proteinExistence type="predicted"/>
<dbReference type="EMBL" id="QRDW01000005">
    <property type="protein sequence ID" value="RED49947.1"/>
    <property type="molecule type" value="Genomic_DNA"/>
</dbReference>
<accession>A0A3D9HKB4</accession>
<keyword evidence="8" id="KW-1185">Reference proteome</keyword>
<dbReference type="GO" id="GO:0003700">
    <property type="term" value="F:DNA-binding transcription factor activity"/>
    <property type="evidence" value="ECO:0007669"/>
    <property type="project" value="InterPro"/>
</dbReference>
<dbReference type="InterPro" id="IPR018062">
    <property type="entry name" value="HTH_AraC-typ_CS"/>
</dbReference>
<keyword evidence="2 7" id="KW-0238">DNA-binding</keyword>